<feature type="transmembrane region" description="Helical" evidence="1">
    <location>
        <begin position="55"/>
        <end position="82"/>
    </location>
</feature>
<proteinExistence type="predicted"/>
<keyword evidence="1" id="KW-1133">Transmembrane helix</keyword>
<evidence type="ECO:0000313" key="4">
    <source>
        <dbReference type="Proteomes" id="UP000295334"/>
    </source>
</evidence>
<feature type="transmembrane region" description="Helical" evidence="1">
    <location>
        <begin position="94"/>
        <end position="114"/>
    </location>
</feature>
<dbReference type="AlphaFoldDB" id="A0A4R1B9H9"/>
<evidence type="ECO:0000256" key="1">
    <source>
        <dbReference type="SAM" id="Phobius"/>
    </source>
</evidence>
<dbReference type="InterPro" id="IPR018750">
    <property type="entry name" value="DUF2306_membrane"/>
</dbReference>
<organism evidence="3 4">
    <name type="scientific">Flaviaesturariibacter flavus</name>
    <dbReference type="NCBI Taxonomy" id="2502780"/>
    <lineage>
        <taxon>Bacteria</taxon>
        <taxon>Pseudomonadati</taxon>
        <taxon>Bacteroidota</taxon>
        <taxon>Chitinophagia</taxon>
        <taxon>Chitinophagales</taxon>
        <taxon>Chitinophagaceae</taxon>
        <taxon>Flaviaestuariibacter</taxon>
    </lineage>
</organism>
<dbReference type="OrthoDB" id="353549at2"/>
<keyword evidence="1" id="KW-0812">Transmembrane</keyword>
<dbReference type="SMART" id="SM01324">
    <property type="entry name" value="YARHG"/>
    <property type="match status" value="1"/>
</dbReference>
<dbReference type="RefSeq" id="WP_131449766.1">
    <property type="nucleotide sequence ID" value="NZ_SJZI01000044.1"/>
</dbReference>
<accession>A0A4R1B9H9</accession>
<feature type="domain" description="YARHG" evidence="2">
    <location>
        <begin position="333"/>
        <end position="416"/>
    </location>
</feature>
<dbReference type="Gene3D" id="1.20.58.1690">
    <property type="match status" value="1"/>
</dbReference>
<name>A0A4R1B9H9_9BACT</name>
<sequence>MPAVASYLPRPLPLLLVLLYAAFCVPMAGIVLQYIPAGTDTAFLGIKQQYVARPWYLPAFYLHVFIAVLALPAGITQFFAVLRRRLPALHRWQGRIYVVSILAVGAPSGFAIGLVANGGVASRISFCGLALLWWYSSFRAVQEARRGSFDALLAAGCAEQPAPVAQARKDKKAPGSYQPKVETGIEGYCSGDFITDGENVDWMSNTRITFRIDSVRAGTIFGNTIVAGNLRPFQGTLTRKGAGWTFTAREPGDDPHDGAFTAYIDKEVLDGGWECFDNRVKFPKRRYELTRRTVRYDPKLMPDNSIREAFLYATRNGEKREEEEALVGEYFSDAVFRLNASTRTLQPSDLENLYKADLELLRNAIYARHGYSFRNPRMRTAFDHSVDWYVPVSADVTGELTPLERKNIALIKRYEQHAEKYYDSFGR</sequence>
<dbReference type="EMBL" id="SJZI01000044">
    <property type="protein sequence ID" value="TCJ13565.1"/>
    <property type="molecule type" value="Genomic_DNA"/>
</dbReference>
<dbReference type="InterPro" id="IPR025582">
    <property type="entry name" value="YARHG_dom"/>
</dbReference>
<dbReference type="Proteomes" id="UP000295334">
    <property type="component" value="Unassembled WGS sequence"/>
</dbReference>
<protein>
    <submittedName>
        <fullName evidence="3">YARHG domain-containing protein</fullName>
    </submittedName>
</protein>
<comment type="caution">
    <text evidence="3">The sequence shown here is derived from an EMBL/GenBank/DDBJ whole genome shotgun (WGS) entry which is preliminary data.</text>
</comment>
<keyword evidence="4" id="KW-1185">Reference proteome</keyword>
<dbReference type="InterPro" id="IPR038434">
    <property type="entry name" value="YARHG_sf"/>
</dbReference>
<reference evidence="3 4" key="1">
    <citation type="submission" date="2019-03" db="EMBL/GenBank/DDBJ databases">
        <authorList>
            <person name="Kim M.K.M."/>
        </authorList>
    </citation>
    <scope>NUCLEOTIDE SEQUENCE [LARGE SCALE GENOMIC DNA]</scope>
    <source>
        <strain evidence="3 4">17J68-12</strain>
    </source>
</reference>
<dbReference type="Pfam" id="PF10067">
    <property type="entry name" value="DUF2306"/>
    <property type="match status" value="1"/>
</dbReference>
<dbReference type="Pfam" id="PF13308">
    <property type="entry name" value="YARHG"/>
    <property type="match status" value="1"/>
</dbReference>
<evidence type="ECO:0000259" key="2">
    <source>
        <dbReference type="SMART" id="SM01324"/>
    </source>
</evidence>
<gene>
    <name evidence="3" type="ORF">EPD60_12265</name>
</gene>
<evidence type="ECO:0000313" key="3">
    <source>
        <dbReference type="EMBL" id="TCJ13565.1"/>
    </source>
</evidence>
<keyword evidence="1" id="KW-0472">Membrane</keyword>
<feature type="transmembrane region" description="Helical" evidence="1">
    <location>
        <begin position="12"/>
        <end position="35"/>
    </location>
</feature>